<keyword evidence="10" id="KW-1185">Reference proteome</keyword>
<dbReference type="InterPro" id="IPR041498">
    <property type="entry name" value="Big_6"/>
</dbReference>
<dbReference type="Gene3D" id="2.60.40.10">
    <property type="entry name" value="Immunoglobulins"/>
    <property type="match status" value="3"/>
</dbReference>
<feature type="region of interest" description="Disordered" evidence="5">
    <location>
        <begin position="893"/>
        <end position="984"/>
    </location>
</feature>
<feature type="region of interest" description="Disordered" evidence="5">
    <location>
        <begin position="147"/>
        <end position="198"/>
    </location>
</feature>
<dbReference type="Pfam" id="PF17936">
    <property type="entry name" value="Big_6"/>
    <property type="match status" value="1"/>
</dbReference>
<feature type="region of interest" description="Disordered" evidence="5">
    <location>
        <begin position="36"/>
        <end position="60"/>
    </location>
</feature>
<keyword evidence="4" id="KW-0572">Peptidoglycan-anchor</keyword>
<organism evidence="9 10">
    <name type="scientific">Paeniglutamicibacter terrestris</name>
    <dbReference type="NCBI Taxonomy" id="2723403"/>
    <lineage>
        <taxon>Bacteria</taxon>
        <taxon>Bacillati</taxon>
        <taxon>Actinomycetota</taxon>
        <taxon>Actinomycetes</taxon>
        <taxon>Micrococcales</taxon>
        <taxon>Micrococcaceae</taxon>
        <taxon>Paeniglutamicibacter</taxon>
    </lineage>
</organism>
<dbReference type="InterPro" id="IPR043504">
    <property type="entry name" value="Peptidase_S1_PA_chymotrypsin"/>
</dbReference>
<keyword evidence="6" id="KW-1133">Transmembrane helix</keyword>
<dbReference type="InterPro" id="IPR013783">
    <property type="entry name" value="Ig-like_fold"/>
</dbReference>
<feature type="signal peptide" evidence="7">
    <location>
        <begin position="1"/>
        <end position="28"/>
    </location>
</feature>
<comment type="caution">
    <text evidence="9">The sequence shown here is derived from an EMBL/GenBank/DDBJ whole genome shotgun (WGS) entry which is preliminary data.</text>
</comment>
<evidence type="ECO:0000259" key="8">
    <source>
        <dbReference type="PROSITE" id="PS50847"/>
    </source>
</evidence>
<evidence type="ECO:0000256" key="3">
    <source>
        <dbReference type="ARBA" id="ARBA00022729"/>
    </source>
</evidence>
<feature type="compositionally biased region" description="Low complexity" evidence="5">
    <location>
        <begin position="36"/>
        <end position="58"/>
    </location>
</feature>
<dbReference type="EMBL" id="JAAWVT010000010">
    <property type="protein sequence ID" value="NKG22340.1"/>
    <property type="molecule type" value="Genomic_DNA"/>
</dbReference>
<dbReference type="SUPFAM" id="SSF50494">
    <property type="entry name" value="Trypsin-like serine proteases"/>
    <property type="match status" value="1"/>
</dbReference>
<protein>
    <recommendedName>
        <fullName evidence="8">Gram-positive cocci surface proteins LPxTG domain-containing protein</fullName>
    </recommendedName>
</protein>
<evidence type="ECO:0000256" key="6">
    <source>
        <dbReference type="SAM" id="Phobius"/>
    </source>
</evidence>
<keyword evidence="2" id="KW-0964">Secreted</keyword>
<name>A0ABX1G9Y4_9MICC</name>
<feature type="chain" id="PRO_5047465370" description="Gram-positive cocci surface proteins LPxTG domain-containing protein" evidence="7">
    <location>
        <begin position="29"/>
        <end position="1013"/>
    </location>
</feature>
<evidence type="ECO:0000256" key="7">
    <source>
        <dbReference type="SAM" id="SignalP"/>
    </source>
</evidence>
<dbReference type="NCBIfam" id="NF033510">
    <property type="entry name" value="Ca_tandemer"/>
    <property type="match status" value="2"/>
</dbReference>
<dbReference type="InterPro" id="IPR009003">
    <property type="entry name" value="Peptidase_S1_PA"/>
</dbReference>
<feature type="transmembrane region" description="Helical" evidence="6">
    <location>
        <begin position="984"/>
        <end position="1005"/>
    </location>
</feature>
<reference evidence="9 10" key="1">
    <citation type="submission" date="2020-04" db="EMBL/GenBank/DDBJ databases">
        <title>Paeniglutamicibacter sp. ANT13_2, a novel actinomycete isolated from sediment in Antarctica.</title>
        <authorList>
            <person name="Sakdapetsiri C."/>
            <person name="Pinyakong O."/>
        </authorList>
    </citation>
    <scope>NUCLEOTIDE SEQUENCE [LARGE SCALE GENOMIC DNA]</scope>
    <source>
        <strain evidence="9 10">ANT13_2</strain>
    </source>
</reference>
<dbReference type="Proteomes" id="UP000746595">
    <property type="component" value="Unassembled WGS sequence"/>
</dbReference>
<evidence type="ECO:0000313" key="9">
    <source>
        <dbReference type="EMBL" id="NKG22340.1"/>
    </source>
</evidence>
<keyword evidence="3 7" id="KW-0732">Signal</keyword>
<feature type="domain" description="Gram-positive cocci surface proteins LPxTG" evidence="8">
    <location>
        <begin position="977"/>
        <end position="1013"/>
    </location>
</feature>
<evidence type="ECO:0000313" key="10">
    <source>
        <dbReference type="Proteomes" id="UP000746595"/>
    </source>
</evidence>
<dbReference type="PROSITE" id="PS00134">
    <property type="entry name" value="TRYPSIN_HIS"/>
    <property type="match status" value="1"/>
</dbReference>
<keyword evidence="6" id="KW-0812">Transmembrane</keyword>
<dbReference type="Gene3D" id="2.40.10.10">
    <property type="entry name" value="Trypsin-like serine proteases"/>
    <property type="match status" value="2"/>
</dbReference>
<proteinExistence type="predicted"/>
<gene>
    <name evidence="9" type="ORF">HED64_16700</name>
</gene>
<feature type="compositionally biased region" description="Low complexity" evidence="5">
    <location>
        <begin position="906"/>
        <end position="958"/>
    </location>
</feature>
<evidence type="ECO:0000256" key="5">
    <source>
        <dbReference type="SAM" id="MobiDB-lite"/>
    </source>
</evidence>
<keyword evidence="1" id="KW-0134">Cell wall</keyword>
<dbReference type="InterPro" id="IPR018114">
    <property type="entry name" value="TRYPSIN_HIS"/>
</dbReference>
<keyword evidence="6" id="KW-0472">Membrane</keyword>
<feature type="compositionally biased region" description="Low complexity" evidence="5">
    <location>
        <begin position="170"/>
        <end position="190"/>
    </location>
</feature>
<dbReference type="InterPro" id="IPR006311">
    <property type="entry name" value="TAT_signal"/>
</dbReference>
<accession>A0ABX1G9Y4</accession>
<dbReference type="InterPro" id="IPR019931">
    <property type="entry name" value="LPXTG_anchor"/>
</dbReference>
<evidence type="ECO:0000256" key="2">
    <source>
        <dbReference type="ARBA" id="ARBA00022525"/>
    </source>
</evidence>
<dbReference type="RefSeq" id="WP_168153118.1">
    <property type="nucleotide sequence ID" value="NZ_JAAWVT010000010.1"/>
</dbReference>
<evidence type="ECO:0000256" key="4">
    <source>
        <dbReference type="ARBA" id="ARBA00023088"/>
    </source>
</evidence>
<sequence length="1013" mass="102364">MHDSSRALLKRGSIAAATALVIGSSFMAAPAIATATATPEPTSSESAAVPSPESSTAPDVATLPEGLEEAVERDLGISIEEFYENGELNEVVETLSKELKQAKLVADFAIADKKINVTVAASSLKAVTEKLDELTKDTGVEVDIVAEEEAETKVDTSSAPVADASGEAKASIAPEATAPSTAEAKASSTPKSKDLKVAESPKIKAEVAPEVQAKANPKNVDALLDAYVAAVEPEAVSQLQAIMKSSDGTFVIRTGGVAETEKKKTSDSPKASSLRFSDKLTAEEFAEQYTKVTVEVADGPAKTAASTDVLGGMGYGAPNANGYSVCSIGFTGYNGGGDEAAISAGHCEHDGDITDVQILEHSAPNEFSGPGAALGTFGFSQFGGPNNSSVTGLDDAQSVDDLGNVGTDISVIDQINPALTLKALVSDWTTADVRDHGTKVTGVAAAVAGTDICKSGRTTGWTCGTVDEVGIFLVGGYNGADDARGVRGFGMPNVDYAKANEGDSGGSVISGGTAVGVTSAIAPAEGGRAYFTDIVDALDHTDNYSIAMFLNAPVVKAPAQGSDVAAGSTITGTVAGAPTGSTVKVMSGGKAVATAKVASGAFSFKVPANYGKFDFTLQTIKGFNESEITAGSVNVVIGAPVISTPKNAATLNTPVSTVSGTGVVGATVTLAGDATGTAVVDADGKWSIKLPTALSYGEHTISATQAKGGETSKAATSSFTVQLVSPAITAPADGKTYTSARSQISGTGVAGATVKLTGSVTQDVVVAADGTWTIKLTEILGYGSHSITAVQTSGENTSASVKSDFKVVPAAPSIDSPADGQDFAFDKAPTSISGFGINGATVKVTIGDVELTAEVANGAWTVMVPSDLGEGDHKVTAVQVIDEATSAAVSITFNVAAEPKPEPTEEPTTSPEPTEEPTTSPEPSEEPTTSPEPSEQPTTSPEPSEQPTTSPEPTQEPTKAPVEPQGNTNNNGDKDPLANTGPNVALPFIATGGALLVAAGAFLLFRRKGSHGA</sequence>
<dbReference type="PROSITE" id="PS51318">
    <property type="entry name" value="TAT"/>
    <property type="match status" value="1"/>
</dbReference>
<dbReference type="PROSITE" id="PS50847">
    <property type="entry name" value="GRAM_POS_ANCHORING"/>
    <property type="match status" value="1"/>
</dbReference>
<dbReference type="CDD" id="cd21112">
    <property type="entry name" value="alphaLP-like"/>
    <property type="match status" value="1"/>
</dbReference>
<evidence type="ECO:0000256" key="1">
    <source>
        <dbReference type="ARBA" id="ARBA00022512"/>
    </source>
</evidence>